<organism evidence="2 3">
    <name type="scientific">Sulfurifustis variabilis</name>
    <dbReference type="NCBI Taxonomy" id="1675686"/>
    <lineage>
        <taxon>Bacteria</taxon>
        <taxon>Pseudomonadati</taxon>
        <taxon>Pseudomonadota</taxon>
        <taxon>Gammaproteobacteria</taxon>
        <taxon>Acidiferrobacterales</taxon>
        <taxon>Acidiferrobacteraceae</taxon>
        <taxon>Sulfurifustis</taxon>
    </lineage>
</organism>
<feature type="compositionally biased region" description="Basic and acidic residues" evidence="1">
    <location>
        <begin position="47"/>
        <end position="66"/>
    </location>
</feature>
<evidence type="ECO:0000313" key="2">
    <source>
        <dbReference type="EMBL" id="BAU49294.1"/>
    </source>
</evidence>
<dbReference type="AlphaFoldDB" id="A0A1B4VB61"/>
<keyword evidence="3" id="KW-1185">Reference proteome</keyword>
<sequence length="73" mass="8667">MPHQEDTLRSTKYYAKNEREQILQQGGDELVPESEETRPPESAENQRVNREKLGVNEEHKTEEMQRQRRGTFP</sequence>
<dbReference type="RefSeq" id="WP_096461716.1">
    <property type="nucleotide sequence ID" value="NZ_AP014936.1"/>
</dbReference>
<protein>
    <submittedName>
        <fullName evidence="2">Uncharacterized protein</fullName>
    </submittedName>
</protein>
<accession>A0A1B4VB61</accession>
<feature type="region of interest" description="Disordered" evidence="1">
    <location>
        <begin position="1"/>
        <end position="73"/>
    </location>
</feature>
<dbReference type="Proteomes" id="UP000218899">
    <property type="component" value="Chromosome"/>
</dbReference>
<feature type="compositionally biased region" description="Basic and acidic residues" evidence="1">
    <location>
        <begin position="1"/>
        <end position="21"/>
    </location>
</feature>
<evidence type="ECO:0000313" key="3">
    <source>
        <dbReference type="Proteomes" id="UP000218899"/>
    </source>
</evidence>
<reference evidence="2 3" key="1">
    <citation type="submission" date="2015-08" db="EMBL/GenBank/DDBJ databases">
        <title>Complete genome sequence of Sulfurifustis variabilis.</title>
        <authorList>
            <person name="Miura A."/>
            <person name="Kojima H."/>
            <person name="Fukui M."/>
        </authorList>
    </citation>
    <scope>NUCLEOTIDE SEQUENCE [LARGE SCALE GENOMIC DNA]</scope>
    <source>
        <strain evidence="3">skN76</strain>
    </source>
</reference>
<name>A0A1B4VB61_9GAMM</name>
<proteinExistence type="predicted"/>
<gene>
    <name evidence="2" type="ORF">SVA_2746</name>
</gene>
<evidence type="ECO:0000256" key="1">
    <source>
        <dbReference type="SAM" id="MobiDB-lite"/>
    </source>
</evidence>
<dbReference type="EMBL" id="AP014936">
    <property type="protein sequence ID" value="BAU49294.1"/>
    <property type="molecule type" value="Genomic_DNA"/>
</dbReference>
<dbReference type="KEGG" id="sva:SVA_2746"/>